<feature type="domain" description="NIDO" evidence="1">
    <location>
        <begin position="1519"/>
        <end position="1652"/>
    </location>
</feature>
<feature type="domain" description="NIDO" evidence="1">
    <location>
        <begin position="1312"/>
        <end position="1445"/>
    </location>
</feature>
<dbReference type="Proteomes" id="UP000281406">
    <property type="component" value="Unassembled WGS sequence"/>
</dbReference>
<feature type="domain" description="NIDO" evidence="1">
    <location>
        <begin position="484"/>
        <end position="617"/>
    </location>
</feature>
<evidence type="ECO:0000313" key="3">
    <source>
        <dbReference type="Proteomes" id="UP000281406"/>
    </source>
</evidence>
<dbReference type="PANTHER" id="PTHR46160">
    <property type="entry name" value="ALPHA-TECTORIN-RELATED"/>
    <property type="match status" value="1"/>
</dbReference>
<proteinExistence type="predicted"/>
<protein>
    <submittedName>
        <fullName evidence="2">Alpha-tectorin</fullName>
    </submittedName>
</protein>
<dbReference type="Pfam" id="PF06119">
    <property type="entry name" value="NIDO"/>
    <property type="match status" value="8"/>
</dbReference>
<feature type="domain" description="NIDO" evidence="1">
    <location>
        <begin position="898"/>
        <end position="1031"/>
    </location>
</feature>
<feature type="domain" description="NIDO" evidence="1">
    <location>
        <begin position="1105"/>
        <end position="1238"/>
    </location>
</feature>
<organism evidence="2 3">
    <name type="scientific">Anabarilius grahami</name>
    <name type="common">Kanglang fish</name>
    <name type="synonym">Barilius grahami</name>
    <dbReference type="NCBI Taxonomy" id="495550"/>
    <lineage>
        <taxon>Eukaryota</taxon>
        <taxon>Metazoa</taxon>
        <taxon>Chordata</taxon>
        <taxon>Craniata</taxon>
        <taxon>Vertebrata</taxon>
        <taxon>Euteleostomi</taxon>
        <taxon>Actinopterygii</taxon>
        <taxon>Neopterygii</taxon>
        <taxon>Teleostei</taxon>
        <taxon>Ostariophysi</taxon>
        <taxon>Cypriniformes</taxon>
        <taxon>Xenocyprididae</taxon>
        <taxon>Xenocypridinae</taxon>
        <taxon>Xenocypridinae incertae sedis</taxon>
        <taxon>Anabarilius</taxon>
    </lineage>
</organism>
<evidence type="ECO:0000313" key="2">
    <source>
        <dbReference type="EMBL" id="ROL48208.1"/>
    </source>
</evidence>
<dbReference type="InterPro" id="IPR003886">
    <property type="entry name" value="NIDO_dom"/>
</dbReference>
<gene>
    <name evidence="2" type="ORF">DPX16_1645</name>
</gene>
<dbReference type="PANTHER" id="PTHR46160:SF9">
    <property type="entry name" value="PROTEIN PRY2-RELATED"/>
    <property type="match status" value="1"/>
</dbReference>
<feature type="domain" description="NIDO" evidence="1">
    <location>
        <begin position="70"/>
        <end position="203"/>
    </location>
</feature>
<dbReference type="InterPro" id="IPR052749">
    <property type="entry name" value="Alpha-tectorin"/>
</dbReference>
<dbReference type="OrthoDB" id="9987373at2759"/>
<dbReference type="GO" id="GO:0007160">
    <property type="term" value="P:cell-matrix adhesion"/>
    <property type="evidence" value="ECO:0007669"/>
    <property type="project" value="InterPro"/>
</dbReference>
<keyword evidence="3" id="KW-1185">Reference proteome</keyword>
<evidence type="ECO:0000259" key="1">
    <source>
        <dbReference type="PROSITE" id="PS51220"/>
    </source>
</evidence>
<feature type="non-terminal residue" evidence="2">
    <location>
        <position position="1"/>
    </location>
</feature>
<reference evidence="2 3" key="1">
    <citation type="submission" date="2018-10" db="EMBL/GenBank/DDBJ databases">
        <title>Genome assembly for a Yunnan-Guizhou Plateau 3E fish, Anabarilius grahami (Regan), and its evolutionary and genetic applications.</title>
        <authorList>
            <person name="Jiang W."/>
        </authorList>
    </citation>
    <scope>NUCLEOTIDE SEQUENCE [LARGE SCALE GENOMIC DNA]</scope>
    <source>
        <strain evidence="2">AG-KIZ</strain>
        <tissue evidence="2">Muscle</tissue>
    </source>
</reference>
<feature type="domain" description="NIDO" evidence="1">
    <location>
        <begin position="277"/>
        <end position="410"/>
    </location>
</feature>
<sequence>ANFLPFGDGDVVNPISDDGSSEAIFLQQPFKYFGRVYNQIYVNNNGHLTFTQPLSAYVPYLNAGIDIIAPLWTDLKNVNGGTISYREDTSSAVLAQLTEAVHQYFPNVPFTASSAFVATWDSVPYFSGEGSVTFQVVLVSNGERSFILINYGDIAETGQVWLAGYDTVDSVSSFQIPASSAPELSFSSNINVNGRWSFRVDGSPNLPANFLPFGDGDVVNPISDDGSSEAIFLQQPFKYFGRVYNQIYVNNNGHLTFTQPLSAYVPYLNAGIDIIAPLWTDLRNVNGGTISYREDTSSAVLAQVTEAVHQYFPNVAFTASSAFVATWDSVPYFSGEGSVTFQVVLVSNGERSFILINYGDIAETGQVWLAGYDTVDSVSSFQIPASSAPELSFSSNINVNGRWSFRVDGSPNLPANFLPFGDGDVVNPISDDGSSEAIFLQQPFKYFGRVYNQIYVNNNGHLTFTQPLSAYVPYLNAGIDIIAPLWTDLRNVNGGTISYREDTSSAVLAQVTEAVHQYFPNVAFTASSAFVATWDSVPYFSGEGSVTFQVVLVSNGERSFILINYGDIAETGQVWLAGYDTVDSVSSFQIPASSAPELSFSSNINVNGRWSFRVDGSPNLPANFLPFGDGDVVNPISDDGSSEAIFLQQPFKYFGRVYNQIYVNNNGHLTFTQPLSAYVPYLNAGIDIIAPLWTDLRNVNGGTISYREDTSSAVLAQVTEAVHQYFPNVAFTASSAFVATWDSVPYFSGEGSVTFQVVLVSNGERSFILINYGDIAETGQVWLAGYDTVDSVSSFQIPASSAPELSFSSNINVNGRWSFRVDGSPNLPANFLPFGDGDVVNPISDDGSSEAIFLQQPFKYFGRVYNQIYVNNNGHLTFTQPLSAYVPYLNAGIDIIAPLWTDLRNVNGGTISYREDTSSAVLAQVTEAVHQYFPNVAFTASSAFVATWDSVPYFSGEGSVTFQVVLVSNGERSFILINYGDIAETGQVWLAGYDTVDSVSSFQIPASSAPELSFSSNINVNGRWSFRVDGSPNLPANFLPFGDGDVVNPISDDGSSEAIFLQQPFKYFGRVYNQIYVNNNGHLTFTQPLSAYVPYLNAGIDIIAPLWTDLRNVNGGTISYREDTSSAVLAQVTEAVHQYFPNVAFTASSAFVATWDSVPYFSGEGSVTFQVVLVSNGERSFILINYGDIAETGQVWLAGYDTVDSVSSFQIPASSAPELSFSSNINVNGRWSFRVDGSPNLPANFLPFGDGDVVNPISDDGSSEAIFLQQPFKYFGRVYNQIYVNNNGHLTFTQPLSAYVPYLNAGIDIIAPLWTDLRNVNGGTISYREDTSSAVLAQVTEAVHQYFPNVAFTASSAFVATWDSVPYFSGEGSVTFQVVLVSNGERSFILINYGDIAETGQVWLAGYDTVDSVSSFQIPASSAPELSFSSNFNVNGRWSFRVDGSPNLPANFLPFGDGDVVNPISDDGSSEAIFLQQPFKYFGRIYNQIYVNNNGHLTFTQPLSAYVPYLNAGIDIIAPLWTDLRNVYGGTISYREDTSSAVLAQVTEAVHQYFPNVPFTASSAFVATWDSVPYYSGIGLVTFQVVLVSSGERSFILINYGDIAETGQVWLAGFDTVDSSHSFAISLLSASELSSSSNVNNNGRWVFYVDGGYDVCDTCTENEACQQRGGVYGCVCLDGQQPNHEIFAKLLDINNIEPYDLPATEWTKGPEELPPVTYPDIITLPGLWYQCLHNARVQKI</sequence>
<dbReference type="PROSITE" id="PS51220">
    <property type="entry name" value="NIDO"/>
    <property type="match status" value="8"/>
</dbReference>
<dbReference type="EMBL" id="RJVU01031529">
    <property type="protein sequence ID" value="ROL48208.1"/>
    <property type="molecule type" value="Genomic_DNA"/>
</dbReference>
<dbReference type="SMART" id="SM00539">
    <property type="entry name" value="NIDO"/>
    <property type="match status" value="8"/>
</dbReference>
<comment type="caution">
    <text evidence="2">The sequence shown here is derived from an EMBL/GenBank/DDBJ whole genome shotgun (WGS) entry which is preliminary data.</text>
</comment>
<name>A0A3N0YR88_ANAGA</name>
<feature type="domain" description="NIDO" evidence="1">
    <location>
        <begin position="691"/>
        <end position="824"/>
    </location>
</feature>
<accession>A0A3N0YR88</accession>